<evidence type="ECO:0000259" key="3">
    <source>
        <dbReference type="PROSITE" id="PS50172"/>
    </source>
</evidence>
<dbReference type="VEuPathDB" id="FungiDB:PYU1_G013497"/>
<dbReference type="Pfam" id="PF16589">
    <property type="entry name" value="BRCT_2"/>
    <property type="match status" value="1"/>
</dbReference>
<dbReference type="Gene3D" id="3.40.50.10190">
    <property type="entry name" value="BRCT domain"/>
    <property type="match status" value="1"/>
</dbReference>
<evidence type="ECO:0000313" key="4">
    <source>
        <dbReference type="EnsemblProtists" id="PYU1_T013526"/>
    </source>
</evidence>
<comment type="subcellular location">
    <subcellularLocation>
        <location evidence="1">Nucleus</location>
    </subcellularLocation>
</comment>
<dbReference type="GO" id="GO:0042162">
    <property type="term" value="F:telomeric DNA binding"/>
    <property type="evidence" value="ECO:0007669"/>
    <property type="project" value="TreeGrafter"/>
</dbReference>
<dbReference type="GO" id="GO:0010833">
    <property type="term" value="P:telomere maintenance via telomere lengthening"/>
    <property type="evidence" value="ECO:0007669"/>
    <property type="project" value="TreeGrafter"/>
</dbReference>
<dbReference type="HOGENOM" id="CLU_1699072_0_0_1"/>
<keyword evidence="5" id="KW-1185">Reference proteome</keyword>
<organism evidence="4 5">
    <name type="scientific">Globisporangium ultimum (strain ATCC 200006 / CBS 805.95 / DAOM BR144)</name>
    <name type="common">Pythium ultimum</name>
    <dbReference type="NCBI Taxonomy" id="431595"/>
    <lineage>
        <taxon>Eukaryota</taxon>
        <taxon>Sar</taxon>
        <taxon>Stramenopiles</taxon>
        <taxon>Oomycota</taxon>
        <taxon>Peronosporomycetes</taxon>
        <taxon>Pythiales</taxon>
        <taxon>Pythiaceae</taxon>
        <taxon>Globisporangium</taxon>
    </lineage>
</organism>
<keyword evidence="2" id="KW-0539">Nucleus</keyword>
<dbReference type="EMBL" id="GL376593">
    <property type="status" value="NOT_ANNOTATED_CDS"/>
    <property type="molecule type" value="Genomic_DNA"/>
</dbReference>
<dbReference type="EnsemblProtists" id="PYU1_T013526">
    <property type="protein sequence ID" value="PYU1_T013526"/>
    <property type="gene ID" value="PYU1_G013497"/>
</dbReference>
<reference evidence="5" key="1">
    <citation type="journal article" date="2010" name="Genome Biol.">
        <title>Genome sequence of the necrotrophic plant pathogen Pythium ultimum reveals original pathogenicity mechanisms and effector repertoire.</title>
        <authorList>
            <person name="Levesque C.A."/>
            <person name="Brouwer H."/>
            <person name="Cano L."/>
            <person name="Hamilton J.P."/>
            <person name="Holt C."/>
            <person name="Huitema E."/>
            <person name="Raffaele S."/>
            <person name="Robideau G.P."/>
            <person name="Thines M."/>
            <person name="Win J."/>
            <person name="Zerillo M.M."/>
            <person name="Beakes G.W."/>
            <person name="Boore J.L."/>
            <person name="Busam D."/>
            <person name="Dumas B."/>
            <person name="Ferriera S."/>
            <person name="Fuerstenberg S.I."/>
            <person name="Gachon C.M."/>
            <person name="Gaulin E."/>
            <person name="Govers F."/>
            <person name="Grenville-Briggs L."/>
            <person name="Horner N."/>
            <person name="Hostetler J."/>
            <person name="Jiang R.H."/>
            <person name="Johnson J."/>
            <person name="Krajaejun T."/>
            <person name="Lin H."/>
            <person name="Meijer H.J."/>
            <person name="Moore B."/>
            <person name="Morris P."/>
            <person name="Phuntmart V."/>
            <person name="Puiu D."/>
            <person name="Shetty J."/>
            <person name="Stajich J.E."/>
            <person name="Tripathy S."/>
            <person name="Wawra S."/>
            <person name="van West P."/>
            <person name="Whitty B.R."/>
            <person name="Coutinho P.M."/>
            <person name="Henrissat B."/>
            <person name="Martin F."/>
            <person name="Thomas P.D."/>
            <person name="Tyler B.M."/>
            <person name="De Vries R.P."/>
            <person name="Kamoun S."/>
            <person name="Yandell M."/>
            <person name="Tisserat N."/>
            <person name="Buell C.R."/>
        </authorList>
    </citation>
    <scope>NUCLEOTIDE SEQUENCE</scope>
    <source>
        <strain evidence="5">DAOM:BR144</strain>
    </source>
</reference>
<evidence type="ECO:0000256" key="1">
    <source>
        <dbReference type="ARBA" id="ARBA00004123"/>
    </source>
</evidence>
<dbReference type="InterPro" id="IPR001357">
    <property type="entry name" value="BRCT_dom"/>
</dbReference>
<dbReference type="AlphaFoldDB" id="K3X8H7"/>
<sequence length="155" mass="16692">MAAAAASNGAASSAASGRGAAPAASAASAHDGASALLLRGHRFYVARDIGQARRRELQTLIKNNGGVVEQRFMPGAVELVESDRLKIGTKWVSVDFVYDSVRDQVLQDVHQYMAAAHAHNVAQQRNERIGEDPKRQGKVFFTASDDAKMLQFIVK</sequence>
<dbReference type="PROSITE" id="PS50172">
    <property type="entry name" value="BRCT"/>
    <property type="match status" value="1"/>
</dbReference>
<name>K3X8H7_GLOUD</name>
<accession>K3X8H7</accession>
<dbReference type="SUPFAM" id="SSF52113">
    <property type="entry name" value="BRCT domain"/>
    <property type="match status" value="1"/>
</dbReference>
<dbReference type="InterPro" id="IPR036420">
    <property type="entry name" value="BRCT_dom_sf"/>
</dbReference>
<dbReference type="PANTHER" id="PTHR16466">
    <property type="entry name" value="TELOMERE REPEAT-BINDING FACTOR 2-INTERACTING PROTEIN 1"/>
    <property type="match status" value="1"/>
</dbReference>
<dbReference type="Proteomes" id="UP000019132">
    <property type="component" value="Unassembled WGS sequence"/>
</dbReference>
<proteinExistence type="predicted"/>
<dbReference type="InterPro" id="IPR039595">
    <property type="entry name" value="TE2IP/Rap1"/>
</dbReference>
<dbReference type="PANTHER" id="PTHR16466:SF6">
    <property type="entry name" value="TELOMERIC REPEAT-BINDING FACTOR 2-INTERACTING PROTEIN 1"/>
    <property type="match status" value="1"/>
</dbReference>
<dbReference type="GO" id="GO:0031848">
    <property type="term" value="P:protection from non-homologous end joining at telomere"/>
    <property type="evidence" value="ECO:0007669"/>
    <property type="project" value="TreeGrafter"/>
</dbReference>
<evidence type="ECO:0000256" key="2">
    <source>
        <dbReference type="ARBA" id="ARBA00023242"/>
    </source>
</evidence>
<dbReference type="GO" id="GO:0070187">
    <property type="term" value="C:shelterin complex"/>
    <property type="evidence" value="ECO:0007669"/>
    <property type="project" value="TreeGrafter"/>
</dbReference>
<dbReference type="InParanoid" id="K3X8H7"/>
<reference evidence="4" key="3">
    <citation type="submission" date="2015-02" db="UniProtKB">
        <authorList>
            <consortium name="EnsemblProtists"/>
        </authorList>
    </citation>
    <scope>IDENTIFICATION</scope>
    <source>
        <strain evidence="4">DAOM BR144</strain>
    </source>
</reference>
<protein>
    <recommendedName>
        <fullName evidence="3">BRCT domain-containing protein</fullName>
    </recommendedName>
</protein>
<evidence type="ECO:0000313" key="5">
    <source>
        <dbReference type="Proteomes" id="UP000019132"/>
    </source>
</evidence>
<feature type="domain" description="BRCT" evidence="3">
    <location>
        <begin position="33"/>
        <end position="114"/>
    </location>
</feature>
<reference evidence="5" key="2">
    <citation type="submission" date="2010-04" db="EMBL/GenBank/DDBJ databases">
        <authorList>
            <person name="Buell R."/>
            <person name="Hamilton J."/>
            <person name="Hostetler J."/>
        </authorList>
    </citation>
    <scope>NUCLEOTIDE SEQUENCE [LARGE SCALE GENOMIC DNA]</scope>
    <source>
        <strain evidence="5">DAOM:BR144</strain>
    </source>
</reference>